<keyword evidence="2" id="KW-0646">Protease inhibitor</keyword>
<accession>A0AAV8VWZ7</accession>
<dbReference type="PANTHER" id="PTHR11461:SF211">
    <property type="entry name" value="GH10112P-RELATED"/>
    <property type="match status" value="1"/>
</dbReference>
<dbReference type="Proteomes" id="UP001159042">
    <property type="component" value="Unassembled WGS sequence"/>
</dbReference>
<sequence length="419" mass="47146">FGQNTIYDLALPCLRMCNIVVLIAGLIALSPVLTINLRSSEAKPAQRLEKANKRNVKFTSDLIQVIANITAPQSSFSTVSPQLVFGLIADGVKGETEEEVRRVLNLPNQETTDSDVKYLLEFVNNQSKGDFRFNMANRLYISNKYKVKQGFVDLAAKVYQVGVESVCFGQKQRSADIINRWAGTADTNTCKSGNLVNANQLNSNTTLVLASTMEVQGRWKTPFPKFKTTKKPFYSENGEMREVEMMRSHDNTSYLYYYSSALKSKYLEIPYEDSSFVVTFVLPDARDGLTKAEHNKEPYLQRKNLTLQRVTVNLPRFSITTVNDFRDYLSRVGLHRVFSSESDLTGISNEIGLHVDLVQQRTIVSFTEAGSGVSTDVAEEADSDLASEQSGLTFIANHPFFFFFRETKSNIILFGGHYR</sequence>
<evidence type="ECO:0000256" key="1">
    <source>
        <dbReference type="ARBA" id="ARBA00009500"/>
    </source>
</evidence>
<dbReference type="InterPro" id="IPR000215">
    <property type="entry name" value="Serpin_fam"/>
</dbReference>
<organism evidence="7 8">
    <name type="scientific">Exocentrus adspersus</name>
    <dbReference type="NCBI Taxonomy" id="1586481"/>
    <lineage>
        <taxon>Eukaryota</taxon>
        <taxon>Metazoa</taxon>
        <taxon>Ecdysozoa</taxon>
        <taxon>Arthropoda</taxon>
        <taxon>Hexapoda</taxon>
        <taxon>Insecta</taxon>
        <taxon>Pterygota</taxon>
        <taxon>Neoptera</taxon>
        <taxon>Endopterygota</taxon>
        <taxon>Coleoptera</taxon>
        <taxon>Polyphaga</taxon>
        <taxon>Cucujiformia</taxon>
        <taxon>Chrysomeloidea</taxon>
        <taxon>Cerambycidae</taxon>
        <taxon>Lamiinae</taxon>
        <taxon>Acanthocinini</taxon>
        <taxon>Exocentrus</taxon>
    </lineage>
</organism>
<dbReference type="PROSITE" id="PS00284">
    <property type="entry name" value="SERPIN"/>
    <property type="match status" value="1"/>
</dbReference>
<comment type="caution">
    <text evidence="7">The sequence shown here is derived from an EMBL/GenBank/DDBJ whole genome shotgun (WGS) entry which is preliminary data.</text>
</comment>
<keyword evidence="8" id="KW-1185">Reference proteome</keyword>
<keyword evidence="5" id="KW-1133">Transmembrane helix</keyword>
<name>A0AAV8VWZ7_9CUCU</name>
<evidence type="ECO:0000313" key="8">
    <source>
        <dbReference type="Proteomes" id="UP001159042"/>
    </source>
</evidence>
<dbReference type="SUPFAM" id="SSF56574">
    <property type="entry name" value="Serpins"/>
    <property type="match status" value="1"/>
</dbReference>
<dbReference type="SMART" id="SM00093">
    <property type="entry name" value="SERPIN"/>
    <property type="match status" value="1"/>
</dbReference>
<evidence type="ECO:0000256" key="2">
    <source>
        <dbReference type="ARBA" id="ARBA00022690"/>
    </source>
</evidence>
<evidence type="ECO:0000259" key="6">
    <source>
        <dbReference type="SMART" id="SM00093"/>
    </source>
</evidence>
<dbReference type="Gene3D" id="3.30.497.10">
    <property type="entry name" value="Antithrombin, subunit I, domain 2"/>
    <property type="match status" value="1"/>
</dbReference>
<feature type="non-terminal residue" evidence="7">
    <location>
        <position position="1"/>
    </location>
</feature>
<evidence type="ECO:0000256" key="3">
    <source>
        <dbReference type="ARBA" id="ARBA00022900"/>
    </source>
</evidence>
<dbReference type="InterPro" id="IPR023796">
    <property type="entry name" value="Serpin_dom"/>
</dbReference>
<evidence type="ECO:0000313" key="7">
    <source>
        <dbReference type="EMBL" id="KAJ8918582.1"/>
    </source>
</evidence>
<dbReference type="GO" id="GO:0005615">
    <property type="term" value="C:extracellular space"/>
    <property type="evidence" value="ECO:0007669"/>
    <property type="project" value="InterPro"/>
</dbReference>
<feature type="transmembrane region" description="Helical" evidence="5">
    <location>
        <begin position="19"/>
        <end position="37"/>
    </location>
</feature>
<dbReference type="InterPro" id="IPR042178">
    <property type="entry name" value="Serpin_sf_1"/>
</dbReference>
<dbReference type="Gene3D" id="2.30.39.10">
    <property type="entry name" value="Alpha-1-antitrypsin, domain 1"/>
    <property type="match status" value="1"/>
</dbReference>
<dbReference type="PANTHER" id="PTHR11461">
    <property type="entry name" value="SERINE PROTEASE INHIBITOR, SERPIN"/>
    <property type="match status" value="1"/>
</dbReference>
<keyword evidence="5" id="KW-0472">Membrane</keyword>
<comment type="similarity">
    <text evidence="1 4">Belongs to the serpin family.</text>
</comment>
<reference evidence="7 8" key="1">
    <citation type="journal article" date="2023" name="Insect Mol. Biol.">
        <title>Genome sequencing provides insights into the evolution of gene families encoding plant cell wall-degrading enzymes in longhorned beetles.</title>
        <authorList>
            <person name="Shin N.R."/>
            <person name="Okamura Y."/>
            <person name="Kirsch R."/>
            <person name="Pauchet Y."/>
        </authorList>
    </citation>
    <scope>NUCLEOTIDE SEQUENCE [LARGE SCALE GENOMIC DNA]</scope>
    <source>
        <strain evidence="7">EAD_L_NR</strain>
    </source>
</reference>
<dbReference type="Pfam" id="PF00079">
    <property type="entry name" value="Serpin"/>
    <property type="match status" value="1"/>
</dbReference>
<dbReference type="InterPro" id="IPR042185">
    <property type="entry name" value="Serpin_sf_2"/>
</dbReference>
<evidence type="ECO:0000256" key="5">
    <source>
        <dbReference type="SAM" id="Phobius"/>
    </source>
</evidence>
<dbReference type="AlphaFoldDB" id="A0AAV8VWZ7"/>
<feature type="domain" description="Serpin" evidence="6">
    <location>
        <begin position="60"/>
        <end position="419"/>
    </location>
</feature>
<dbReference type="InterPro" id="IPR023795">
    <property type="entry name" value="Serpin_CS"/>
</dbReference>
<proteinExistence type="inferred from homology"/>
<keyword evidence="5" id="KW-0812">Transmembrane</keyword>
<gene>
    <name evidence="7" type="ORF">NQ315_013087</name>
</gene>
<protein>
    <recommendedName>
        <fullName evidence="6">Serpin domain-containing protein</fullName>
    </recommendedName>
</protein>
<dbReference type="InterPro" id="IPR036186">
    <property type="entry name" value="Serpin_sf"/>
</dbReference>
<dbReference type="EMBL" id="JANEYG010000024">
    <property type="protein sequence ID" value="KAJ8918582.1"/>
    <property type="molecule type" value="Genomic_DNA"/>
</dbReference>
<dbReference type="GO" id="GO:0004867">
    <property type="term" value="F:serine-type endopeptidase inhibitor activity"/>
    <property type="evidence" value="ECO:0007669"/>
    <property type="project" value="UniProtKB-KW"/>
</dbReference>
<keyword evidence="3" id="KW-0722">Serine protease inhibitor</keyword>
<evidence type="ECO:0000256" key="4">
    <source>
        <dbReference type="RuleBase" id="RU000411"/>
    </source>
</evidence>